<comment type="similarity">
    <text evidence="2">Belongs to the major facilitator superfamily. Proton-dependent oligopeptide transporter (POT/PTR) (TC 2.A.17) family.</text>
</comment>
<name>A0ABD2Z5M2_9GENT</name>
<dbReference type="GO" id="GO:0016020">
    <property type="term" value="C:membrane"/>
    <property type="evidence" value="ECO:0007669"/>
    <property type="project" value="UniProtKB-SubCell"/>
</dbReference>
<evidence type="ECO:0000256" key="7">
    <source>
        <dbReference type="SAM" id="Phobius"/>
    </source>
</evidence>
<sequence length="584" mass="65537">MEETIAFGLVTSHAFVEYAVVGVFISYLTQKGDHTLPIAAKITNIQDGLSTILKIVVAFVSDAYTGRFKMVVYSTVIYIVGLAILCIAAWIPNNYMALLWVALLLVSIGKAGRRAPLQAFMADQVLPNEIISEEAEKHKTSHQSVWWNIFWFLGSIIALFSAASWKILCLISAIGMFAAWLCFLSGFAFYSCIKPTGSPLTKVFYVVKMAISKRQLRYPVFPSQFYKNHSDQIKISPAIPFFRWLDKAAIVEVVPICPQEQQEKEGKLCTVTEVEEVKLLLTMIPMWTTFLVYSVVDSLGSTFFLEQAKSMDGHIGIIENIPEVFFLMMKSFTGFMLSYFYRRNNRHVRVMIGLGMMWSTLSCCAATIVEHWKKDDSSALLLTPQFIFLGLMEGYATNGLEEFFDAHVSESTRNYGPHFTDCVLGVGKFMSIILISICKDWIGDDVESSHLDRYFGTIALLNVLNLIAFGFIASQYGDHDTSQMAYSKVEPQVIVDHSFGTNSSPEKSETQLGHGSGIVTITGSGTELNIHIINEEDERSYQLRTRYPGGRFRHSAKSFNRSFTAIGCETNQSQIWRRIKSCGG</sequence>
<gene>
    <name evidence="8" type="ORF">ACH5RR_025765</name>
</gene>
<feature type="transmembrane region" description="Helical" evidence="7">
    <location>
        <begin position="6"/>
        <end position="28"/>
    </location>
</feature>
<comment type="caution">
    <text evidence="8">The sequence shown here is derived from an EMBL/GenBank/DDBJ whole genome shotgun (WGS) entry which is preliminary data.</text>
</comment>
<reference evidence="8 9" key="1">
    <citation type="submission" date="2024-11" db="EMBL/GenBank/DDBJ databases">
        <title>A near-complete genome assembly of Cinchona calisaya.</title>
        <authorList>
            <person name="Lian D.C."/>
            <person name="Zhao X.W."/>
            <person name="Wei L."/>
        </authorList>
    </citation>
    <scope>NUCLEOTIDE SEQUENCE [LARGE SCALE GENOMIC DNA]</scope>
    <source>
        <tissue evidence="8">Nenye</tissue>
    </source>
</reference>
<evidence type="ECO:0000313" key="9">
    <source>
        <dbReference type="Proteomes" id="UP001630127"/>
    </source>
</evidence>
<feature type="transmembrane region" description="Helical" evidence="7">
    <location>
        <begin position="145"/>
        <end position="165"/>
    </location>
</feature>
<dbReference type="PANTHER" id="PTHR11654">
    <property type="entry name" value="OLIGOPEPTIDE TRANSPORTER-RELATED"/>
    <property type="match status" value="1"/>
</dbReference>
<comment type="similarity">
    <text evidence="6">Belongs to the major facilitator superfamily. Phosphate:H(+) symporter (TC 2.A.1.9) family.</text>
</comment>
<evidence type="ECO:0008006" key="10">
    <source>
        <dbReference type="Google" id="ProtNLM"/>
    </source>
</evidence>
<dbReference type="Proteomes" id="UP001630127">
    <property type="component" value="Unassembled WGS sequence"/>
</dbReference>
<protein>
    <recommendedName>
        <fullName evidence="10">Major facilitator superfamily protein</fullName>
    </recommendedName>
</protein>
<feature type="transmembrane region" description="Helical" evidence="7">
    <location>
        <begin position="324"/>
        <end position="341"/>
    </location>
</feature>
<evidence type="ECO:0000256" key="2">
    <source>
        <dbReference type="ARBA" id="ARBA00005982"/>
    </source>
</evidence>
<evidence type="ECO:0000256" key="4">
    <source>
        <dbReference type="ARBA" id="ARBA00022989"/>
    </source>
</evidence>
<comment type="subcellular location">
    <subcellularLocation>
        <location evidence="1">Membrane</location>
        <topology evidence="1">Multi-pass membrane protein</topology>
    </subcellularLocation>
</comment>
<dbReference type="AlphaFoldDB" id="A0ABD2Z5M2"/>
<accession>A0ABD2Z5M2</accession>
<dbReference type="SUPFAM" id="SSF103473">
    <property type="entry name" value="MFS general substrate transporter"/>
    <property type="match status" value="1"/>
</dbReference>
<evidence type="ECO:0000256" key="5">
    <source>
        <dbReference type="ARBA" id="ARBA00023136"/>
    </source>
</evidence>
<dbReference type="EMBL" id="JBJUIK010000011">
    <property type="protein sequence ID" value="KAL3513048.1"/>
    <property type="molecule type" value="Genomic_DNA"/>
</dbReference>
<keyword evidence="5 7" id="KW-0472">Membrane</keyword>
<dbReference type="Pfam" id="PF00854">
    <property type="entry name" value="PTR2"/>
    <property type="match status" value="1"/>
</dbReference>
<keyword evidence="9" id="KW-1185">Reference proteome</keyword>
<evidence type="ECO:0000256" key="1">
    <source>
        <dbReference type="ARBA" id="ARBA00004141"/>
    </source>
</evidence>
<dbReference type="InterPro" id="IPR000109">
    <property type="entry name" value="POT_fam"/>
</dbReference>
<feature type="transmembrane region" description="Helical" evidence="7">
    <location>
        <begin position="284"/>
        <end position="304"/>
    </location>
</feature>
<feature type="transmembrane region" description="Helical" evidence="7">
    <location>
        <begin position="71"/>
        <end position="91"/>
    </location>
</feature>
<feature type="transmembrane region" description="Helical" evidence="7">
    <location>
        <begin position="97"/>
        <end position="112"/>
    </location>
</feature>
<dbReference type="InterPro" id="IPR036259">
    <property type="entry name" value="MFS_trans_sf"/>
</dbReference>
<evidence type="ECO:0000256" key="3">
    <source>
        <dbReference type="ARBA" id="ARBA00022692"/>
    </source>
</evidence>
<keyword evidence="3 7" id="KW-0812">Transmembrane</keyword>
<dbReference type="Gene3D" id="1.20.1250.20">
    <property type="entry name" value="MFS general substrate transporter like domains"/>
    <property type="match status" value="1"/>
</dbReference>
<feature type="transmembrane region" description="Helical" evidence="7">
    <location>
        <begin position="454"/>
        <end position="474"/>
    </location>
</feature>
<proteinExistence type="inferred from homology"/>
<evidence type="ECO:0000256" key="6">
    <source>
        <dbReference type="ARBA" id="ARBA00044504"/>
    </source>
</evidence>
<keyword evidence="4 7" id="KW-1133">Transmembrane helix</keyword>
<organism evidence="8 9">
    <name type="scientific">Cinchona calisaya</name>
    <dbReference type="NCBI Taxonomy" id="153742"/>
    <lineage>
        <taxon>Eukaryota</taxon>
        <taxon>Viridiplantae</taxon>
        <taxon>Streptophyta</taxon>
        <taxon>Embryophyta</taxon>
        <taxon>Tracheophyta</taxon>
        <taxon>Spermatophyta</taxon>
        <taxon>Magnoliopsida</taxon>
        <taxon>eudicotyledons</taxon>
        <taxon>Gunneridae</taxon>
        <taxon>Pentapetalae</taxon>
        <taxon>asterids</taxon>
        <taxon>lamiids</taxon>
        <taxon>Gentianales</taxon>
        <taxon>Rubiaceae</taxon>
        <taxon>Cinchonoideae</taxon>
        <taxon>Cinchoneae</taxon>
        <taxon>Cinchona</taxon>
    </lineage>
</organism>
<feature type="transmembrane region" description="Helical" evidence="7">
    <location>
        <begin position="171"/>
        <end position="193"/>
    </location>
</feature>
<feature type="transmembrane region" description="Helical" evidence="7">
    <location>
        <begin position="348"/>
        <end position="369"/>
    </location>
</feature>
<evidence type="ECO:0000313" key="8">
    <source>
        <dbReference type="EMBL" id="KAL3513048.1"/>
    </source>
</evidence>